<evidence type="ECO:0000256" key="5">
    <source>
        <dbReference type="ARBA" id="ARBA00022801"/>
    </source>
</evidence>
<dbReference type="EMBL" id="KQ965859">
    <property type="protein sequence ID" value="KXS09514.1"/>
    <property type="molecule type" value="Genomic_DNA"/>
</dbReference>
<dbReference type="InterPro" id="IPR036663">
    <property type="entry name" value="Fumarylacetoacetase_C_sf"/>
</dbReference>
<evidence type="ECO:0000259" key="14">
    <source>
        <dbReference type="Pfam" id="PF01557"/>
    </source>
</evidence>
<sequence>MALKSFVKYSADSDFPIQNLPFGIVSTKQRPYPHAASIIGDFVIDLEEIARAGLFDGPKLRDVASEVFSKPNLNDFMALGREAWREARSTLQRLFAEHSTTIRDSPTLRQKILVPVEATTSHLPFAVSDFSDFSLSMHHMTTMGKIFGAPKLHPNAEDLPVAYHGRSSTVSITGTDVVRPWGLFRRANEAKTTLGPSEMVDFELEIGYIVGTGQKSWVAPANADEHIFGVVILNDWSARDIQGWESVPLGPFLGKSFLSSVSPWIVSLDALAPFSVEPTMRAPQPAPYLRDSSYSAANSGWYDVRLSVELTPAGHTEPLTIAKSNTKDLYWNGRHMLAHQTVNGCSTRPGDLLGTGTVTSGEDPSVCGCMCEMTWRGTKPVPIGQTGLTRAFLQDGDEVVFRGWAQGEGYRVGFGTCRGKVVPAVEPKWK</sequence>
<keyword evidence="4 12" id="KW-0479">Metal-binding</keyword>
<dbReference type="Gene3D" id="3.90.850.10">
    <property type="entry name" value="Fumarylacetoacetase-like, C-terminal domain"/>
    <property type="match status" value="1"/>
</dbReference>
<reference evidence="16 17" key="1">
    <citation type="journal article" date="2015" name="Genome Biol. Evol.">
        <title>Phylogenomic analyses indicate that early fungi evolved digesting cell walls of algal ancestors of land plants.</title>
        <authorList>
            <person name="Chang Y."/>
            <person name="Wang S."/>
            <person name="Sekimoto S."/>
            <person name="Aerts A.L."/>
            <person name="Choi C."/>
            <person name="Clum A."/>
            <person name="LaButti K.M."/>
            <person name="Lindquist E.A."/>
            <person name="Yee Ngan C."/>
            <person name="Ohm R.A."/>
            <person name="Salamov A.A."/>
            <person name="Grigoriev I.V."/>
            <person name="Spatafora J.W."/>
            <person name="Berbee M.L."/>
        </authorList>
    </citation>
    <scope>NUCLEOTIDE SEQUENCE [LARGE SCALE GENOMIC DNA]</scope>
    <source>
        <strain evidence="16 17">JEL478</strain>
    </source>
</reference>
<feature type="binding site" evidence="12">
    <location>
        <position position="255"/>
    </location>
    <ligand>
        <name>Mg(2+)</name>
        <dbReference type="ChEBI" id="CHEBI:18420"/>
    </ligand>
</feature>
<evidence type="ECO:0000313" key="17">
    <source>
        <dbReference type="Proteomes" id="UP000070544"/>
    </source>
</evidence>
<feature type="binding site" evidence="12">
    <location>
        <position position="132"/>
    </location>
    <ligand>
        <name>Ca(2+)</name>
        <dbReference type="ChEBI" id="CHEBI:29108"/>
    </ligand>
</feature>
<protein>
    <recommendedName>
        <fullName evidence="3 13">Fumarylacetoacetase</fullName>
        <ecNumber evidence="3 13">3.7.1.2</ecNumber>
    </recommendedName>
    <alternativeName>
        <fullName evidence="13">Fumarylacetoacetate hydrolase</fullName>
    </alternativeName>
</protein>
<dbReference type="GO" id="GO:0006559">
    <property type="term" value="P:L-phenylalanine catabolic process"/>
    <property type="evidence" value="ECO:0007669"/>
    <property type="project" value="UniProtKB-UniRule"/>
</dbReference>
<dbReference type="Pfam" id="PF01557">
    <property type="entry name" value="FAA_hydrolase"/>
    <property type="match status" value="1"/>
</dbReference>
<dbReference type="PANTHER" id="PTHR43069">
    <property type="entry name" value="FUMARYLACETOACETASE"/>
    <property type="match status" value="1"/>
</dbReference>
<evidence type="ECO:0000256" key="7">
    <source>
        <dbReference type="ARBA" id="ARBA00022842"/>
    </source>
</evidence>
<dbReference type="Pfam" id="PF09298">
    <property type="entry name" value="FAA_hydrolase_N"/>
    <property type="match status" value="1"/>
</dbReference>
<keyword evidence="5 13" id="KW-0378">Hydrolase</keyword>
<dbReference type="GO" id="GO:0046872">
    <property type="term" value="F:metal ion binding"/>
    <property type="evidence" value="ECO:0007669"/>
    <property type="project" value="UniProtKB-UniRule"/>
</dbReference>
<feature type="binding site" evidence="11">
    <location>
        <position position="357"/>
    </location>
    <ligand>
        <name>substrate</name>
    </ligand>
</feature>
<evidence type="ECO:0000256" key="2">
    <source>
        <dbReference type="ARBA" id="ARBA00010211"/>
    </source>
</evidence>
<dbReference type="Proteomes" id="UP000070544">
    <property type="component" value="Unassembled WGS sequence"/>
</dbReference>
<comment type="pathway">
    <text evidence="1 13">Amino-acid degradation; L-phenylalanine degradation; acetoacetate and fumarate from L-phenylalanine: step 6/6.</text>
</comment>
<evidence type="ECO:0000313" key="16">
    <source>
        <dbReference type="EMBL" id="KXS09514.1"/>
    </source>
</evidence>
<feature type="binding site" evidence="12">
    <location>
        <position position="235"/>
    </location>
    <ligand>
        <name>Mg(2+)</name>
        <dbReference type="ChEBI" id="CHEBI:18420"/>
    </ligand>
</feature>
<keyword evidence="6 12" id="KW-0106">Calcium</keyword>
<dbReference type="PANTHER" id="PTHR43069:SF2">
    <property type="entry name" value="FUMARYLACETOACETASE"/>
    <property type="match status" value="1"/>
</dbReference>
<evidence type="ECO:0000256" key="13">
    <source>
        <dbReference type="RuleBase" id="RU366008"/>
    </source>
</evidence>
<evidence type="ECO:0000259" key="15">
    <source>
        <dbReference type="Pfam" id="PF09298"/>
    </source>
</evidence>
<dbReference type="GO" id="GO:1902000">
    <property type="term" value="P:homogentisate catabolic process"/>
    <property type="evidence" value="ECO:0007669"/>
    <property type="project" value="TreeGrafter"/>
</dbReference>
<dbReference type="InterPro" id="IPR005959">
    <property type="entry name" value="Fumarylacetoacetase"/>
</dbReference>
<feature type="active site" description="Proton acceptor" evidence="10">
    <location>
        <position position="139"/>
    </location>
</feature>
<feature type="binding site" evidence="12">
    <location>
        <position position="259"/>
    </location>
    <ligand>
        <name>Mg(2+)</name>
        <dbReference type="ChEBI" id="CHEBI:18420"/>
    </ligand>
</feature>
<dbReference type="GO" id="GO:0004334">
    <property type="term" value="F:fumarylacetoacetase activity"/>
    <property type="evidence" value="ECO:0007669"/>
    <property type="project" value="UniProtKB-UniRule"/>
</dbReference>
<evidence type="ECO:0000256" key="12">
    <source>
        <dbReference type="PIRSR" id="PIRSR605959-3"/>
    </source>
</evidence>
<evidence type="ECO:0000256" key="8">
    <source>
        <dbReference type="ARBA" id="ARBA00022878"/>
    </source>
</evidence>
<feature type="binding site" evidence="11">
    <location>
        <position position="242"/>
    </location>
    <ligand>
        <name>substrate</name>
    </ligand>
</feature>
<gene>
    <name evidence="16" type="ORF">M427DRAFT_128893</name>
</gene>
<feature type="domain" description="Fumarylacetoacetase-like C-terminal" evidence="14">
    <location>
        <begin position="138"/>
        <end position="422"/>
    </location>
</feature>
<name>A0A138ZYE2_GONPJ</name>
<dbReference type="UniPathway" id="UPA00139">
    <property type="reaction ID" value="UER00341"/>
</dbReference>
<dbReference type="GO" id="GO:0006572">
    <property type="term" value="P:L-tyrosine catabolic process"/>
    <property type="evidence" value="ECO:0007669"/>
    <property type="project" value="UniProtKB-UniRule"/>
</dbReference>
<comment type="catalytic activity">
    <reaction evidence="13">
        <text>4-fumarylacetoacetate + H2O = acetoacetate + fumarate + H(+)</text>
        <dbReference type="Rhea" id="RHEA:10244"/>
        <dbReference type="ChEBI" id="CHEBI:13705"/>
        <dbReference type="ChEBI" id="CHEBI:15377"/>
        <dbReference type="ChEBI" id="CHEBI:15378"/>
        <dbReference type="ChEBI" id="CHEBI:18034"/>
        <dbReference type="ChEBI" id="CHEBI:29806"/>
        <dbReference type="EC" id="3.7.1.2"/>
    </reaction>
</comment>
<feature type="binding site" evidence="12">
    <location>
        <position position="235"/>
    </location>
    <ligand>
        <name>Ca(2+)</name>
        <dbReference type="ChEBI" id="CHEBI:29108"/>
    </ligand>
</feature>
<keyword evidence="9 13" id="KW-0585">Phenylalanine catabolism</keyword>
<evidence type="ECO:0000256" key="9">
    <source>
        <dbReference type="ARBA" id="ARBA00023232"/>
    </source>
</evidence>
<keyword evidence="17" id="KW-1185">Reference proteome</keyword>
<dbReference type="STRING" id="1344416.A0A138ZYE2"/>
<comment type="cofactor">
    <cofactor evidence="13">
        <name>Mg(2+)</name>
        <dbReference type="ChEBI" id="CHEBI:18420"/>
    </cofactor>
    <cofactor evidence="13">
        <name>Ca(2+)</name>
        <dbReference type="ChEBI" id="CHEBI:29108"/>
    </cofactor>
</comment>
<proteinExistence type="inferred from homology"/>
<dbReference type="OMA" id="QGLEMNP"/>
<keyword evidence="7 12" id="KW-0460">Magnesium</keyword>
<dbReference type="SUPFAM" id="SSF56529">
    <property type="entry name" value="FAH"/>
    <property type="match status" value="1"/>
</dbReference>
<comment type="similarity">
    <text evidence="2 13">Belongs to the FAH family.</text>
</comment>
<evidence type="ECO:0000256" key="10">
    <source>
        <dbReference type="PIRSR" id="PIRSR605959-1"/>
    </source>
</evidence>
<dbReference type="InterPro" id="IPR011234">
    <property type="entry name" value="Fumarylacetoacetase-like_C"/>
</dbReference>
<accession>A0A138ZYE2</accession>
<dbReference type="Gene3D" id="2.30.30.230">
    <property type="entry name" value="Fumarylacetoacetase, N-terminal domain"/>
    <property type="match status" value="1"/>
</dbReference>
<feature type="binding site" evidence="12">
    <location>
        <position position="205"/>
    </location>
    <ligand>
        <name>Ca(2+)</name>
        <dbReference type="ChEBI" id="CHEBI:29108"/>
    </ligand>
</feature>
<dbReference type="SUPFAM" id="SSF63433">
    <property type="entry name" value="Fumarylacetoacetate hydrolase, FAH, N-terminal domain"/>
    <property type="match status" value="1"/>
</dbReference>
<feature type="binding site" evidence="12">
    <location>
        <position position="203"/>
    </location>
    <ligand>
        <name>Ca(2+)</name>
        <dbReference type="ChEBI" id="CHEBI:29108"/>
    </ligand>
</feature>
<dbReference type="NCBIfam" id="TIGR01266">
    <property type="entry name" value="fum_ac_acetase"/>
    <property type="match status" value="1"/>
</dbReference>
<dbReference type="AlphaFoldDB" id="A0A138ZYE2"/>
<evidence type="ECO:0000256" key="1">
    <source>
        <dbReference type="ARBA" id="ARBA00004782"/>
    </source>
</evidence>
<keyword evidence="8 13" id="KW-0828">Tyrosine catabolism</keyword>
<evidence type="ECO:0000256" key="3">
    <source>
        <dbReference type="ARBA" id="ARBA00012094"/>
    </source>
</evidence>
<dbReference type="OrthoDB" id="9971669at2759"/>
<evidence type="ECO:0000256" key="11">
    <source>
        <dbReference type="PIRSR" id="PIRSR605959-2"/>
    </source>
</evidence>
<feature type="domain" description="Fumarylacetoacetase N-terminal" evidence="15">
    <location>
        <begin position="18"/>
        <end position="124"/>
    </location>
</feature>
<dbReference type="InterPro" id="IPR015377">
    <property type="entry name" value="Fumarylacetoacetase_N"/>
</dbReference>
<evidence type="ECO:0000256" key="4">
    <source>
        <dbReference type="ARBA" id="ARBA00022723"/>
    </source>
</evidence>
<evidence type="ECO:0000256" key="6">
    <source>
        <dbReference type="ARBA" id="ARBA00022837"/>
    </source>
</evidence>
<dbReference type="InterPro" id="IPR036462">
    <property type="entry name" value="Fumarylacetoacetase_N_sf"/>
</dbReference>
<organism evidence="16 17">
    <name type="scientific">Gonapodya prolifera (strain JEL478)</name>
    <name type="common">Monoblepharis prolifera</name>
    <dbReference type="NCBI Taxonomy" id="1344416"/>
    <lineage>
        <taxon>Eukaryota</taxon>
        <taxon>Fungi</taxon>
        <taxon>Fungi incertae sedis</taxon>
        <taxon>Chytridiomycota</taxon>
        <taxon>Chytridiomycota incertae sedis</taxon>
        <taxon>Monoblepharidomycetes</taxon>
        <taxon>Monoblepharidales</taxon>
        <taxon>Gonapodyaceae</taxon>
        <taxon>Gonapodya</taxon>
    </lineage>
</organism>
<dbReference type="EC" id="3.7.1.2" evidence="3 13"/>